<dbReference type="Pfam" id="PF13855">
    <property type="entry name" value="LRR_8"/>
    <property type="match status" value="1"/>
</dbReference>
<keyword evidence="4" id="KW-0433">Leucine-rich repeat</keyword>
<name>A0AAD3SQQ4_NEPGR</name>
<keyword evidence="8" id="KW-1133">Transmembrane helix</keyword>
<dbReference type="PANTHER" id="PTHR48007">
    <property type="entry name" value="LEUCINE-RICH REPEAT RECEPTOR-LIKE PROTEIN KINASE PXC1"/>
    <property type="match status" value="1"/>
</dbReference>
<dbReference type="InterPro" id="IPR013210">
    <property type="entry name" value="LRR_N_plant-typ"/>
</dbReference>
<dbReference type="Pfam" id="PF00069">
    <property type="entry name" value="Pkinase"/>
    <property type="match status" value="1"/>
</dbReference>
<evidence type="ECO:0000256" key="6">
    <source>
        <dbReference type="ARBA" id="ARBA00022729"/>
    </source>
</evidence>
<dbReference type="InterPro" id="IPR046959">
    <property type="entry name" value="PRK1-6/SRF4-like"/>
</dbReference>
<dbReference type="FunFam" id="3.80.10.10:FF:000275">
    <property type="entry name" value="Leucine-rich repeat receptor-like protein kinase"/>
    <property type="match status" value="1"/>
</dbReference>
<keyword evidence="7" id="KW-0677">Repeat</keyword>
<dbReference type="Pfam" id="PF00560">
    <property type="entry name" value="LRR_1"/>
    <property type="match status" value="2"/>
</dbReference>
<evidence type="ECO:0000256" key="7">
    <source>
        <dbReference type="ARBA" id="ARBA00022737"/>
    </source>
</evidence>
<evidence type="ECO:0000256" key="2">
    <source>
        <dbReference type="ARBA" id="ARBA00009592"/>
    </source>
</evidence>
<feature type="region of interest" description="Disordered" evidence="11">
    <location>
        <begin position="428"/>
        <end position="470"/>
    </location>
</feature>
<evidence type="ECO:0000256" key="11">
    <source>
        <dbReference type="SAM" id="MobiDB-lite"/>
    </source>
</evidence>
<evidence type="ECO:0000256" key="3">
    <source>
        <dbReference type="ARBA" id="ARBA00022553"/>
    </source>
</evidence>
<dbReference type="PANTHER" id="PTHR48007:SF47">
    <property type="entry name" value="PROTEIN KINASE DOMAIN-CONTAINING PROTEIN"/>
    <property type="match status" value="1"/>
</dbReference>
<dbReference type="Pfam" id="PF08263">
    <property type="entry name" value="LRRNT_2"/>
    <property type="match status" value="1"/>
</dbReference>
<keyword evidence="5" id="KW-0812">Transmembrane</keyword>
<dbReference type="Gene3D" id="1.10.510.10">
    <property type="entry name" value="Transferase(Phosphotransferase) domain 1"/>
    <property type="match status" value="1"/>
</dbReference>
<evidence type="ECO:0000256" key="1">
    <source>
        <dbReference type="ARBA" id="ARBA00004479"/>
    </source>
</evidence>
<dbReference type="PROSITE" id="PS50011">
    <property type="entry name" value="PROTEIN_KINASE_DOM"/>
    <property type="match status" value="1"/>
</dbReference>
<dbReference type="SUPFAM" id="SSF52058">
    <property type="entry name" value="L domain-like"/>
    <property type="match status" value="1"/>
</dbReference>
<keyword evidence="6" id="KW-0732">Signal</keyword>
<keyword evidence="9" id="KW-0472">Membrane</keyword>
<accession>A0AAD3SQQ4</accession>
<keyword evidence="3" id="KW-0597">Phosphoprotein</keyword>
<dbReference type="Proteomes" id="UP001279734">
    <property type="component" value="Unassembled WGS sequence"/>
</dbReference>
<evidence type="ECO:0000313" key="14">
    <source>
        <dbReference type="Proteomes" id="UP001279734"/>
    </source>
</evidence>
<dbReference type="GO" id="GO:0004672">
    <property type="term" value="F:protein kinase activity"/>
    <property type="evidence" value="ECO:0007669"/>
    <property type="project" value="InterPro"/>
</dbReference>
<protein>
    <recommendedName>
        <fullName evidence="12">Protein kinase domain-containing protein</fullName>
    </recommendedName>
</protein>
<dbReference type="GO" id="GO:0005524">
    <property type="term" value="F:ATP binding"/>
    <property type="evidence" value="ECO:0007669"/>
    <property type="project" value="InterPro"/>
</dbReference>
<comment type="similarity">
    <text evidence="2">Belongs to the RLP family.</text>
</comment>
<comment type="subcellular location">
    <subcellularLocation>
        <location evidence="1">Membrane</location>
        <topology evidence="1">Single-pass type I membrane protein</topology>
    </subcellularLocation>
</comment>
<dbReference type="Gene3D" id="3.30.200.20">
    <property type="entry name" value="Phosphorylase Kinase, domain 1"/>
    <property type="match status" value="1"/>
</dbReference>
<dbReference type="FunFam" id="3.80.10.10:FF:000722">
    <property type="entry name" value="Leucine-rich repeat receptor-like protein kinase"/>
    <property type="match status" value="1"/>
</dbReference>
<keyword evidence="14" id="KW-1185">Reference proteome</keyword>
<dbReference type="AlphaFoldDB" id="A0AAD3SQQ4"/>
<dbReference type="EMBL" id="BSYO01000016">
    <property type="protein sequence ID" value="GMH16293.1"/>
    <property type="molecule type" value="Genomic_DNA"/>
</dbReference>
<dbReference type="InterPro" id="IPR000719">
    <property type="entry name" value="Prot_kinase_dom"/>
</dbReference>
<evidence type="ECO:0000256" key="4">
    <source>
        <dbReference type="ARBA" id="ARBA00022614"/>
    </source>
</evidence>
<dbReference type="SUPFAM" id="SSF56112">
    <property type="entry name" value="Protein kinase-like (PK-like)"/>
    <property type="match status" value="1"/>
</dbReference>
<evidence type="ECO:0000259" key="12">
    <source>
        <dbReference type="PROSITE" id="PS50011"/>
    </source>
</evidence>
<feature type="domain" description="Protein kinase" evidence="12">
    <location>
        <begin position="487"/>
        <end position="795"/>
    </location>
</feature>
<keyword evidence="10" id="KW-0325">Glycoprotein</keyword>
<dbReference type="InterPro" id="IPR001611">
    <property type="entry name" value="Leu-rich_rpt"/>
</dbReference>
<evidence type="ECO:0000256" key="10">
    <source>
        <dbReference type="ARBA" id="ARBA00023180"/>
    </source>
</evidence>
<dbReference type="InterPro" id="IPR032675">
    <property type="entry name" value="LRR_dom_sf"/>
</dbReference>
<evidence type="ECO:0000256" key="8">
    <source>
        <dbReference type="ARBA" id="ARBA00022989"/>
    </source>
</evidence>
<gene>
    <name evidence="13" type="ORF">Nepgr_018134</name>
</gene>
<organism evidence="13 14">
    <name type="scientific">Nepenthes gracilis</name>
    <name type="common">Slender pitcher plant</name>
    <dbReference type="NCBI Taxonomy" id="150966"/>
    <lineage>
        <taxon>Eukaryota</taxon>
        <taxon>Viridiplantae</taxon>
        <taxon>Streptophyta</taxon>
        <taxon>Embryophyta</taxon>
        <taxon>Tracheophyta</taxon>
        <taxon>Spermatophyta</taxon>
        <taxon>Magnoliopsida</taxon>
        <taxon>eudicotyledons</taxon>
        <taxon>Gunneridae</taxon>
        <taxon>Pentapetalae</taxon>
        <taxon>Caryophyllales</taxon>
        <taxon>Nepenthaceae</taxon>
        <taxon>Nepenthes</taxon>
    </lineage>
</organism>
<evidence type="ECO:0000256" key="9">
    <source>
        <dbReference type="ARBA" id="ARBA00023136"/>
    </source>
</evidence>
<dbReference type="Gene3D" id="3.80.10.10">
    <property type="entry name" value="Ribonuclease Inhibitor"/>
    <property type="match status" value="2"/>
</dbReference>
<dbReference type="InterPro" id="IPR011009">
    <property type="entry name" value="Kinase-like_dom_sf"/>
</dbReference>
<dbReference type="GO" id="GO:0016020">
    <property type="term" value="C:membrane"/>
    <property type="evidence" value="ECO:0007669"/>
    <property type="project" value="UniProtKB-SubCell"/>
</dbReference>
<reference evidence="13" key="1">
    <citation type="submission" date="2023-05" db="EMBL/GenBank/DDBJ databases">
        <title>Nepenthes gracilis genome sequencing.</title>
        <authorList>
            <person name="Fukushima K."/>
        </authorList>
    </citation>
    <scope>NUCLEOTIDE SEQUENCE</scope>
    <source>
        <strain evidence="13">SING2019-196</strain>
    </source>
</reference>
<comment type="caution">
    <text evidence="13">The sequence shown here is derived from an EMBL/GenBank/DDBJ whole genome shotgun (WGS) entry which is preliminary data.</text>
</comment>
<evidence type="ECO:0000256" key="5">
    <source>
        <dbReference type="ARBA" id="ARBA00022692"/>
    </source>
</evidence>
<proteinExistence type="inferred from homology"/>
<evidence type="ECO:0000313" key="13">
    <source>
        <dbReference type="EMBL" id="GMH16293.1"/>
    </source>
</evidence>
<sequence>MIQSRKKMPHFLGEITVFVHLFIQALSLNSDGTLLLAFKYSVLSDPLSVLDSWHYYDQTPCSWTGVTCADMGNPGTPESFRVISLVLTSSQLMGSISPDLGFVEHLQHLDLSNNYFNGTFPSSLFNASELEVLSLANNVISGELPEYITQLKNLSYLNLSDNALVGVLPHNLSTSQNLTVVSLKGNNFSGSVPSGFSSIEILDLSTNLFNGSLPSDLGGLGLRYLNLSNNMLTGDIPPGFASQSLENSTIDLSFNNLTGQIPASSKALQSQKSQAFAGNPDLCGNPLKKLCVIPSSLSTPPNVSASISPAIAVIPKTVGPEPMSNTSSSLDSSHGSGGLKPATIVGITLADLAGISLLGIGFLYFYQLKKIKSEKLKATTETYPPAKEEFNGATKDHEFSVHIASNATAKSPTTAACCCLKATDHDATRTSSSSESEDNNDKKKQSSKYDGVHKGLKEKENEKGGGGGGSLVMVDGETELEVETLLKASAYIMGASGSSIVYKVVLQDGTTYAVRRLGDSGVQRMRDFENQVKIVARLRHPNLVRVRGFYWGSDEKLIISDYVSNGCLASSGFRKIGSSPAHLPLEIRLKIARGVARCLTYVHEKKFVHGNLKPSNILLTPDMEPIVTDLGLSWLLHGDNSCKWGGSGRQFGSKRATPSNEASQEMSAEGSPYIYPFGSASGPASPYQAPESLKSLKPNPKWDVYSFGIVLLELLTGSLKVAMDRELAQWTPGAGLEDRYWALRMADVAIRAEVQGREEDMMGIFKVGISCASLLPQRRPTMKEALQVLEKSPLA</sequence>
<feature type="compositionally biased region" description="Basic and acidic residues" evidence="11">
    <location>
        <begin position="450"/>
        <end position="463"/>
    </location>
</feature>